<keyword evidence="2" id="KW-0472">Membrane</keyword>
<dbReference type="Proteomes" id="UP000236919">
    <property type="component" value="Unassembled WGS sequence"/>
</dbReference>
<keyword evidence="2" id="KW-0812">Transmembrane</keyword>
<reference evidence="3 4" key="1">
    <citation type="submission" date="2018-01" db="EMBL/GenBank/DDBJ databases">
        <title>Genomic Encyclopedia of Type Strains, Phase III (KMG-III): the genomes of soil and plant-associated and newly described type strains.</title>
        <authorList>
            <person name="Whitman W."/>
        </authorList>
    </citation>
    <scope>NUCLEOTIDE SEQUENCE [LARGE SCALE GENOMIC DNA]</scope>
    <source>
        <strain evidence="3 4">1131</strain>
    </source>
</reference>
<protein>
    <submittedName>
        <fullName evidence="3">Uncharacterized protein</fullName>
    </submittedName>
</protein>
<dbReference type="AlphaFoldDB" id="A0A2S4M861"/>
<comment type="caution">
    <text evidence="3">The sequence shown here is derived from an EMBL/GenBank/DDBJ whole genome shotgun (WGS) entry which is preliminary data.</text>
</comment>
<feature type="transmembrane region" description="Helical" evidence="2">
    <location>
        <begin position="12"/>
        <end position="34"/>
    </location>
</feature>
<sequence>MGGPIEIRLNWPMSFVVLGLIALADLIAVTAVMACPANKPASGPAVLTNELVRRHGWQPGVCWLVELSEPGEAVADAAPGTQVGALEQQLTAPTRRASRTIEDSATP</sequence>
<evidence type="ECO:0000256" key="1">
    <source>
        <dbReference type="SAM" id="MobiDB-lite"/>
    </source>
</evidence>
<gene>
    <name evidence="3" type="ORF">CYD53_10853</name>
</gene>
<keyword evidence="2" id="KW-1133">Transmembrane helix</keyword>
<evidence type="ECO:0000256" key="2">
    <source>
        <dbReference type="SAM" id="Phobius"/>
    </source>
</evidence>
<feature type="region of interest" description="Disordered" evidence="1">
    <location>
        <begin position="85"/>
        <end position="107"/>
    </location>
</feature>
<evidence type="ECO:0000313" key="4">
    <source>
        <dbReference type="Proteomes" id="UP000236919"/>
    </source>
</evidence>
<keyword evidence="4" id="KW-1185">Reference proteome</keyword>
<evidence type="ECO:0000313" key="3">
    <source>
        <dbReference type="EMBL" id="POR50805.1"/>
    </source>
</evidence>
<accession>A0A2S4M861</accession>
<dbReference type="EMBL" id="PQFZ01000008">
    <property type="protein sequence ID" value="POR50805.1"/>
    <property type="molecule type" value="Genomic_DNA"/>
</dbReference>
<organism evidence="3 4">
    <name type="scientific">Bosea psychrotolerans</name>
    <dbReference type="NCBI Taxonomy" id="1871628"/>
    <lineage>
        <taxon>Bacteria</taxon>
        <taxon>Pseudomonadati</taxon>
        <taxon>Pseudomonadota</taxon>
        <taxon>Alphaproteobacteria</taxon>
        <taxon>Hyphomicrobiales</taxon>
        <taxon>Boseaceae</taxon>
        <taxon>Bosea</taxon>
    </lineage>
</organism>
<dbReference type="RefSeq" id="WP_103718916.1">
    <property type="nucleotide sequence ID" value="NZ_PQFZ01000008.1"/>
</dbReference>
<proteinExistence type="predicted"/>
<name>A0A2S4M861_9HYPH</name>